<feature type="region of interest" description="Disordered" evidence="1">
    <location>
        <begin position="353"/>
        <end position="380"/>
    </location>
</feature>
<keyword evidence="2" id="KW-0732">Signal</keyword>
<dbReference type="Gene3D" id="2.160.20.10">
    <property type="entry name" value="Single-stranded right-handed beta-helix, Pectin lyase-like"/>
    <property type="match status" value="1"/>
</dbReference>
<evidence type="ECO:0000259" key="3">
    <source>
        <dbReference type="Pfam" id="PF13229"/>
    </source>
</evidence>
<dbReference type="RefSeq" id="WP_117489625.1">
    <property type="nucleotide sequence ID" value="NZ_QVIG01000001.1"/>
</dbReference>
<accession>A0A373A088</accession>
<dbReference type="SUPFAM" id="SSF51126">
    <property type="entry name" value="Pectin lyase-like"/>
    <property type="match status" value="1"/>
</dbReference>
<evidence type="ECO:0000313" key="4">
    <source>
        <dbReference type="EMBL" id="RGD61471.1"/>
    </source>
</evidence>
<gene>
    <name evidence="4" type="ORF">DR950_30220</name>
</gene>
<evidence type="ECO:0000313" key="5">
    <source>
        <dbReference type="Proteomes" id="UP000263377"/>
    </source>
</evidence>
<dbReference type="Proteomes" id="UP000263377">
    <property type="component" value="Unassembled WGS sequence"/>
</dbReference>
<dbReference type="AlphaFoldDB" id="A0A373A088"/>
<sequence length="1016" mass="102609">MSRVRSALTVGALLVGTVGLPAVGASSAAAAGGTLYVNNAAGAHCTDSGSGAQSAPFCHVAAAAAVVQPGQTVEIAAGSYVDTAVTVTRSGTADAPITFRSQAQQYSSGGVASLSGGAPNYPDSAIVVKGADHLRFENLTVLSNQRPAVVVDGGHDVSFTNIAASGGGVRITDASDKVTWARGDFSYAPGPLLQVDGGSTGTVLTTNVVQANYVPDMTGILVKDAPNTVVVANTVTSSCFAGIVLDGGSTGAVVENNVVNTAKNQNAACATPAAATGITVGANATAGTKVDYNLIDPRSGGAPYSWAGAAFGTQDQLTANTGQGVHDFVALTYVPKGPDAPVDHRIDSADETAPGMLPTDRGGQAPVDDPTVANTGTGSGFRDRGAYEMLDIGSAFTPAGPTRLLDTRQPIGVPAAQAVAADGTVDLQVAGVAGVPVEGVTAVTMNVTVTDPQVDGWLTVYPHGAAVPNTSNLNWPAGRTVSNLVTVPVVDGKVSFHNASGGTVHLVADLAGYYGPKGSLFHAQGPARLLDTRQPIGVPAAQAVAADGTVDLQVAGVAGVPVEGVTAVTMNVTVTDPQVDGWLTVYPHGAAVPNTSNLNWPAGRTVSNLVTVPVVDGKVSFHNASGGTVHLVADLAGYYGPKGSLFHAQGPARLLDTRQPIGVPAAQAVAADGTVDLQVAGVAGVPVEGVTAVTMNVTVTDPQVDGWLTVYPHGAAVPNTSNLNWPAGRTVSNLVTVPVVDGKVSFHNASGGTVHLVADLAGYYGPKGSLFHAQGPARLLDTRQPIGVPAAQAVAADGTVDLQVAGVAGVPVEGVTAVTMNVTVTDPQVDGWLTVYPHGAAVPNTSNLNWPAGHTVSNLVTVPVVDGKVSFHNASGGTVHLVADLAGYYATEGKVSYRPAGPIRVLDTRQDTYWESGVRPAATVPAWGTVDVPVGEIPNAAAVTLNVTVTEPGTDGHLTVFPHGDAAPNASNLNFLPGETIPNQVVVPVKDGKVSFYNASGAPLHLIVDLFGYQSY</sequence>
<protein>
    <submittedName>
        <fullName evidence="4">Right-handed parallel beta-helix repeat-containing protein</fullName>
    </submittedName>
</protein>
<feature type="signal peptide" evidence="2">
    <location>
        <begin position="1"/>
        <end position="31"/>
    </location>
</feature>
<organism evidence="4 5">
    <name type="scientific">Kitasatospora xanthocidica</name>
    <dbReference type="NCBI Taxonomy" id="83382"/>
    <lineage>
        <taxon>Bacteria</taxon>
        <taxon>Bacillati</taxon>
        <taxon>Actinomycetota</taxon>
        <taxon>Actinomycetes</taxon>
        <taxon>Kitasatosporales</taxon>
        <taxon>Streptomycetaceae</taxon>
        <taxon>Kitasatospora</taxon>
    </lineage>
</organism>
<feature type="chain" id="PRO_5038547091" evidence="2">
    <location>
        <begin position="32"/>
        <end position="1016"/>
    </location>
</feature>
<dbReference type="InterPro" id="IPR011050">
    <property type="entry name" value="Pectin_lyase_fold/virulence"/>
</dbReference>
<dbReference type="InterPro" id="IPR012334">
    <property type="entry name" value="Pectin_lyas_fold"/>
</dbReference>
<evidence type="ECO:0000256" key="1">
    <source>
        <dbReference type="SAM" id="MobiDB-lite"/>
    </source>
</evidence>
<reference evidence="4 5" key="1">
    <citation type="submission" date="2018-08" db="EMBL/GenBank/DDBJ databases">
        <title>Diversity &amp; Physiological Properties of Lignin-Decomposing Actinobacteria from Soil.</title>
        <authorList>
            <person name="Roh S.G."/>
            <person name="Kim S.B."/>
        </authorList>
    </citation>
    <scope>NUCLEOTIDE SEQUENCE [LARGE SCALE GENOMIC DNA]</scope>
    <source>
        <strain evidence="4 5">MMS17-GH009</strain>
    </source>
</reference>
<feature type="domain" description="Right handed beta helix" evidence="3">
    <location>
        <begin position="124"/>
        <end position="302"/>
    </location>
</feature>
<dbReference type="Pfam" id="PF13229">
    <property type="entry name" value="Beta_helix"/>
    <property type="match status" value="1"/>
</dbReference>
<keyword evidence="5" id="KW-1185">Reference proteome</keyword>
<name>A0A373A088_9ACTN</name>
<comment type="caution">
    <text evidence="4">The sequence shown here is derived from an EMBL/GenBank/DDBJ whole genome shotgun (WGS) entry which is preliminary data.</text>
</comment>
<evidence type="ECO:0000256" key="2">
    <source>
        <dbReference type="SAM" id="SignalP"/>
    </source>
</evidence>
<dbReference type="EMBL" id="QVIG01000001">
    <property type="protein sequence ID" value="RGD61471.1"/>
    <property type="molecule type" value="Genomic_DNA"/>
</dbReference>
<dbReference type="InterPro" id="IPR039448">
    <property type="entry name" value="Beta_helix"/>
</dbReference>
<proteinExistence type="predicted"/>